<sequence>MLGALCFSADAVESQWQAGMEVPCMRVPMQRLDGGDSLCEIWHGSGHLTQGQSGAIRYRHDDDVLFGVVALSETMFEAGADKTPLQQATESAYRQIFALLDELHYPYLFRFWNYIADINTHTFGLERYLQFNLGRQDAFLAHSRDVVGNVPAACALGSAHGPLTIAFLAGRVAPLNIENPRQISAYQYPQQYGPRSPTFSRASLVRLGHDEVLFISGTASIVGHATLHPADVVAQTRETMNNIKAVLAEANRLASQPGFDLASLYYKVYVRHPADLAQIRAELAHCVGDAPKAVYLQADVCRQDLLLEIEATAVHSLAGQRV</sequence>
<dbReference type="STRING" id="1163617.SCD_n02752"/>
<dbReference type="eggNOG" id="COG0251">
    <property type="taxonomic scope" value="Bacteria"/>
</dbReference>
<evidence type="ECO:0000313" key="3">
    <source>
        <dbReference type="Proteomes" id="UP000015559"/>
    </source>
</evidence>
<dbReference type="InterPro" id="IPR006175">
    <property type="entry name" value="YjgF/YER057c/UK114"/>
</dbReference>
<dbReference type="InterPro" id="IPR035959">
    <property type="entry name" value="RutC-like_sf"/>
</dbReference>
<reference evidence="2 3" key="1">
    <citation type="journal article" date="2012" name="Appl. Environ. Microbiol.">
        <title>Draft genome sequence of a psychrotolerant sulfur-oxidizing bacterium, Sulfuricella denitrificans skB26, and proteomic insights into cold adaptation.</title>
        <authorList>
            <person name="Watanabe T."/>
            <person name="Kojima H."/>
            <person name="Fukui M."/>
        </authorList>
    </citation>
    <scope>NUCLEOTIDE SEQUENCE [LARGE SCALE GENOMIC DNA]</scope>
    <source>
        <strain evidence="3">skB26</strain>
    </source>
</reference>
<dbReference type="EMBL" id="AP013066">
    <property type="protein sequence ID" value="BAN36552.1"/>
    <property type="molecule type" value="Genomic_DNA"/>
</dbReference>
<dbReference type="Pfam" id="PF21168">
    <property type="entry name" value="FkbO_Hyg5-like_N"/>
    <property type="match status" value="1"/>
</dbReference>
<dbReference type="InterPro" id="IPR049368">
    <property type="entry name" value="FkbO_Hyg5-like_N"/>
</dbReference>
<evidence type="ECO:0000259" key="1">
    <source>
        <dbReference type="Pfam" id="PF21168"/>
    </source>
</evidence>
<dbReference type="KEGG" id="sdr:SCD_n02752"/>
<organism evidence="2 3">
    <name type="scientific">Sulfuricella denitrificans (strain DSM 22764 / NBRC 105220 / skB26)</name>
    <dbReference type="NCBI Taxonomy" id="1163617"/>
    <lineage>
        <taxon>Bacteria</taxon>
        <taxon>Pseudomonadati</taxon>
        <taxon>Pseudomonadota</taxon>
        <taxon>Betaproteobacteria</taxon>
        <taxon>Nitrosomonadales</taxon>
        <taxon>Sulfuricellaceae</taxon>
        <taxon>Sulfuricella</taxon>
    </lineage>
</organism>
<dbReference type="Pfam" id="PF01042">
    <property type="entry name" value="Ribonuc_L-PSP"/>
    <property type="match status" value="1"/>
</dbReference>
<dbReference type="CDD" id="cd06153">
    <property type="entry name" value="YjgF_YER057c_UK114_like_5"/>
    <property type="match status" value="1"/>
</dbReference>
<protein>
    <recommendedName>
        <fullName evidence="1">Chorismatase FkbO/Hyg5-like N-terminal domain-containing protein</fullName>
    </recommendedName>
</protein>
<dbReference type="AlphaFoldDB" id="S6B7Z5"/>
<dbReference type="SUPFAM" id="SSF55298">
    <property type="entry name" value="YjgF-like"/>
    <property type="match status" value="1"/>
</dbReference>
<accession>S6B7Z5</accession>
<dbReference type="HOGENOM" id="CLU_060951_0_0_4"/>
<dbReference type="Proteomes" id="UP000015559">
    <property type="component" value="Chromosome"/>
</dbReference>
<name>S6B7Z5_SULDS</name>
<keyword evidence="3" id="KW-1185">Reference proteome</keyword>
<feature type="domain" description="Chorismatase FkbO/Hyg5-like N-terminal" evidence="1">
    <location>
        <begin position="40"/>
        <end position="169"/>
    </location>
</feature>
<proteinExistence type="predicted"/>
<evidence type="ECO:0000313" key="2">
    <source>
        <dbReference type="EMBL" id="BAN36552.1"/>
    </source>
</evidence>
<dbReference type="Gene3D" id="3.30.1330.40">
    <property type="entry name" value="RutC-like"/>
    <property type="match status" value="1"/>
</dbReference>
<gene>
    <name evidence="2" type="ORF">SCD_n02752</name>
</gene>